<dbReference type="EMBL" id="FRAA01000005">
    <property type="protein sequence ID" value="SHK45926.1"/>
    <property type="molecule type" value="Genomic_DNA"/>
</dbReference>
<gene>
    <name evidence="1" type="ORF">SAMN04488028_10575</name>
</gene>
<dbReference type="STRING" id="156994.SAMN04488028_10575"/>
<keyword evidence="2" id="KW-1185">Reference proteome</keyword>
<dbReference type="AlphaFoldDB" id="A0A1M6SMR1"/>
<dbReference type="RefSeq" id="WP_073123126.1">
    <property type="nucleotide sequence ID" value="NZ_FRAA01000005.1"/>
</dbReference>
<accession>A0A1M6SMR1</accession>
<sequence length="258" mass="29512">MQLEQANERHQNWIQCSVFDLARNFDGINLLTEINTPPVTQFSRVSTFDMLMPDALSTKSVDTEMTSAVLFMGLSAVNPINTEVTFAPYFEINYADSSKAYVSMDINTPDQSTDHDPNLEDSIISERLKDTLIRNWMTLDSHLLDDIFTREELINRRNERVRLMGYKFGEGTPNTIFLECMNEHRGNISRVSLHMGMDYNKFQQGDQFSFSPILEIQLNSTLNHEEIGKIHEFGARYEATAKASTIVIEYITPCPTTC</sequence>
<name>A0A1M6SMR1_REIAG</name>
<protein>
    <submittedName>
        <fullName evidence="1">Uncharacterized protein</fullName>
    </submittedName>
</protein>
<proteinExistence type="predicted"/>
<evidence type="ECO:0000313" key="2">
    <source>
        <dbReference type="Proteomes" id="UP000184474"/>
    </source>
</evidence>
<reference evidence="2" key="1">
    <citation type="submission" date="2016-11" db="EMBL/GenBank/DDBJ databases">
        <authorList>
            <person name="Varghese N."/>
            <person name="Submissions S."/>
        </authorList>
    </citation>
    <scope>NUCLEOTIDE SEQUENCE [LARGE SCALE GENOMIC DNA]</scope>
    <source>
        <strain evidence="2">DSM 26134</strain>
    </source>
</reference>
<organism evidence="1 2">
    <name type="scientific">Reichenbachiella agariperforans</name>
    <dbReference type="NCBI Taxonomy" id="156994"/>
    <lineage>
        <taxon>Bacteria</taxon>
        <taxon>Pseudomonadati</taxon>
        <taxon>Bacteroidota</taxon>
        <taxon>Cytophagia</taxon>
        <taxon>Cytophagales</taxon>
        <taxon>Reichenbachiellaceae</taxon>
        <taxon>Reichenbachiella</taxon>
    </lineage>
</organism>
<evidence type="ECO:0000313" key="1">
    <source>
        <dbReference type="EMBL" id="SHK45926.1"/>
    </source>
</evidence>
<dbReference type="Proteomes" id="UP000184474">
    <property type="component" value="Unassembled WGS sequence"/>
</dbReference>